<dbReference type="InterPro" id="IPR005625">
    <property type="entry name" value="PepSY-ass_TM"/>
</dbReference>
<organism evidence="3 4">
    <name type="scientific">Pelomonas parva</name>
    <dbReference type="NCBI Taxonomy" id="3299032"/>
    <lineage>
        <taxon>Bacteria</taxon>
        <taxon>Pseudomonadati</taxon>
        <taxon>Pseudomonadota</taxon>
        <taxon>Betaproteobacteria</taxon>
        <taxon>Burkholderiales</taxon>
        <taxon>Sphaerotilaceae</taxon>
        <taxon>Roseateles</taxon>
    </lineage>
</organism>
<keyword evidence="2" id="KW-0472">Membrane</keyword>
<feature type="transmembrane region" description="Helical" evidence="2">
    <location>
        <begin position="197"/>
        <end position="218"/>
    </location>
</feature>
<proteinExistence type="predicted"/>
<reference evidence="3 4" key="1">
    <citation type="submission" date="2024-08" db="EMBL/GenBank/DDBJ databases">
        <authorList>
            <person name="Lu H."/>
        </authorList>
    </citation>
    <scope>NUCLEOTIDE SEQUENCE [LARGE SCALE GENOMIC DNA]</scope>
    <source>
        <strain evidence="3 4">LYH14W</strain>
    </source>
</reference>
<feature type="region of interest" description="Disordered" evidence="1">
    <location>
        <begin position="271"/>
        <end position="298"/>
    </location>
</feature>
<feature type="transmembrane region" description="Helical" evidence="2">
    <location>
        <begin position="433"/>
        <end position="464"/>
    </location>
</feature>
<protein>
    <submittedName>
        <fullName evidence="3">PepSY-associated TM helix domain-containing protein</fullName>
    </submittedName>
</protein>
<sequence length="474" mass="50435">MSTTTATPPEAAAGSGESSLYRRVWRWHFYAGLVCLPFLVLLAVTGGLYLFKDPIEGLLYRQLLTADSRPGASQSAEALVARALVAEPGHAVRFVAPAAPGRSAEVGVRTAAEGVVAVYLDPADGRVLGRLPDEWRLMSVVKRIHSLAIAGPVANYWIEVVAGWAIVLVASGLFLWWPRGRSGGVISVRGAPAQRLWWRDLHAVTGVIAAVAILFLAVTGMPWSAFWGEQFGRLTSTWGVGAPKYIWGGTPQSSLPLAGLPAVPWALSERPLPQSQDPHAGHDGDHGEQPPVPAAPKAAAAPSLGIDRALQVFAGLGLPAGTPVRLPAGPQGVYTAMRFADDVRDLRVVHLDRYSGAVLADVGYRDYGAVGRVTEWGISLHTGRQFGWANQLVMLAGCLSIVLLAVSAVVMWLKRRPRGRLAAPPRRAGDRAAWGAVAVAVLLGLLYPLLGASMLVALTVDALLPGRWRRQLGL</sequence>
<comment type="caution">
    <text evidence="3">The sequence shown here is derived from an EMBL/GenBank/DDBJ whole genome shotgun (WGS) entry which is preliminary data.</text>
</comment>
<evidence type="ECO:0000313" key="4">
    <source>
        <dbReference type="Proteomes" id="UP001606210"/>
    </source>
</evidence>
<evidence type="ECO:0000256" key="1">
    <source>
        <dbReference type="SAM" id="MobiDB-lite"/>
    </source>
</evidence>
<feature type="compositionally biased region" description="Basic and acidic residues" evidence="1">
    <location>
        <begin position="279"/>
        <end position="288"/>
    </location>
</feature>
<keyword evidence="2" id="KW-0812">Transmembrane</keyword>
<dbReference type="PANTHER" id="PTHR34219">
    <property type="entry name" value="IRON-REGULATED INNER MEMBRANE PROTEIN-RELATED"/>
    <property type="match status" value="1"/>
</dbReference>
<dbReference type="EMBL" id="JBIGHV010000004">
    <property type="protein sequence ID" value="MFG6430421.1"/>
    <property type="molecule type" value="Genomic_DNA"/>
</dbReference>
<evidence type="ECO:0000313" key="3">
    <source>
        <dbReference type="EMBL" id="MFG6430421.1"/>
    </source>
</evidence>
<evidence type="ECO:0000256" key="2">
    <source>
        <dbReference type="SAM" id="Phobius"/>
    </source>
</evidence>
<feature type="transmembrane region" description="Helical" evidence="2">
    <location>
        <begin position="156"/>
        <end position="177"/>
    </location>
</feature>
<name>A0ABW7F1P9_9BURK</name>
<feature type="transmembrane region" description="Helical" evidence="2">
    <location>
        <begin position="27"/>
        <end position="51"/>
    </location>
</feature>
<keyword evidence="4" id="KW-1185">Reference proteome</keyword>
<dbReference type="RefSeq" id="WP_394478681.1">
    <property type="nucleotide sequence ID" value="NZ_JBIGHV010000004.1"/>
</dbReference>
<dbReference type="Proteomes" id="UP001606210">
    <property type="component" value="Unassembled WGS sequence"/>
</dbReference>
<feature type="transmembrane region" description="Helical" evidence="2">
    <location>
        <begin position="392"/>
        <end position="413"/>
    </location>
</feature>
<keyword evidence="2" id="KW-1133">Transmembrane helix</keyword>
<gene>
    <name evidence="3" type="ORF">ACG00Y_10875</name>
</gene>
<dbReference type="Pfam" id="PF03929">
    <property type="entry name" value="PepSY_TM"/>
    <property type="match status" value="1"/>
</dbReference>
<dbReference type="PANTHER" id="PTHR34219:SF1">
    <property type="entry name" value="PEPSY DOMAIN-CONTAINING PROTEIN"/>
    <property type="match status" value="1"/>
</dbReference>
<accession>A0ABW7F1P9</accession>